<dbReference type="EMBL" id="JAPEVA010000027">
    <property type="protein sequence ID" value="KAJ4406404.1"/>
    <property type="molecule type" value="Genomic_DNA"/>
</dbReference>
<accession>A0A9W8ZED8</accession>
<gene>
    <name evidence="1" type="ORF">N0V91_004613</name>
</gene>
<name>A0A9W8ZED8_9PLEO</name>
<reference evidence="1" key="1">
    <citation type="submission" date="2022-10" db="EMBL/GenBank/DDBJ databases">
        <title>Tapping the CABI collections for fungal endophytes: first genome assemblies for Collariella, Neodidymelliopsis, Ascochyta clinopodiicola, Didymella pomorum, Didymosphaeria variabile, Neocosmospora piperis and Neocucurbitaria cava.</title>
        <authorList>
            <person name="Hill R."/>
        </authorList>
    </citation>
    <scope>NUCLEOTIDE SEQUENCE</scope>
    <source>
        <strain evidence="1">IMI 355091</strain>
    </source>
</reference>
<dbReference type="OrthoDB" id="3797717at2759"/>
<proteinExistence type="predicted"/>
<organism evidence="1 2">
    <name type="scientific">Didymella pomorum</name>
    <dbReference type="NCBI Taxonomy" id="749634"/>
    <lineage>
        <taxon>Eukaryota</taxon>
        <taxon>Fungi</taxon>
        <taxon>Dikarya</taxon>
        <taxon>Ascomycota</taxon>
        <taxon>Pezizomycotina</taxon>
        <taxon>Dothideomycetes</taxon>
        <taxon>Pleosporomycetidae</taxon>
        <taxon>Pleosporales</taxon>
        <taxon>Pleosporineae</taxon>
        <taxon>Didymellaceae</taxon>
        <taxon>Didymella</taxon>
    </lineage>
</organism>
<protein>
    <submittedName>
        <fullName evidence="1">Uncharacterized protein</fullName>
    </submittedName>
</protein>
<keyword evidence="2" id="KW-1185">Reference proteome</keyword>
<sequence length="220" mass="25482">MLDRLPTELKLKVLEEALSYPTPIEVWYRRPFCGRREMEKILQTRNQELVLLSLEAYYKLNTFLLRLPSGVPDFTTISPRLPRTEDIAKIRHVAIVLCADFSRKSAFRTFKADWSSLLAHKAKNLRSKSFEDRPGARIRWQDAFVGLESVQLKIRLRCCQCNNVDKVVKVLKYGEMRMRAKKLDVMMEFLAGGGPSRGSTSCRCREKVCDIVKGHLEKQM</sequence>
<dbReference type="Proteomes" id="UP001140510">
    <property type="component" value="Unassembled WGS sequence"/>
</dbReference>
<evidence type="ECO:0000313" key="2">
    <source>
        <dbReference type="Proteomes" id="UP001140510"/>
    </source>
</evidence>
<dbReference type="AlphaFoldDB" id="A0A9W8ZED8"/>
<evidence type="ECO:0000313" key="1">
    <source>
        <dbReference type="EMBL" id="KAJ4406404.1"/>
    </source>
</evidence>
<comment type="caution">
    <text evidence="1">The sequence shown here is derived from an EMBL/GenBank/DDBJ whole genome shotgun (WGS) entry which is preliminary data.</text>
</comment>